<organism evidence="1 2">
    <name type="scientific">Vermiconidia calcicola</name>
    <dbReference type="NCBI Taxonomy" id="1690605"/>
    <lineage>
        <taxon>Eukaryota</taxon>
        <taxon>Fungi</taxon>
        <taxon>Dikarya</taxon>
        <taxon>Ascomycota</taxon>
        <taxon>Pezizomycotina</taxon>
        <taxon>Dothideomycetes</taxon>
        <taxon>Dothideomycetidae</taxon>
        <taxon>Mycosphaerellales</taxon>
        <taxon>Extremaceae</taxon>
        <taxon>Vermiconidia</taxon>
    </lineage>
</organism>
<sequence>MSGKLDQSLDQIMSDTKPAGGRGRGGARKPRPARNAKSKAKAAIAAPTAGVQKTRATTRAPQVTAPVLTASTSSESKIIVSNLPEDVTEVQVKDYFSQTVGNVKRAMLTYGPNGRSRGIATIVFRNGDGAQKAAKSLDGVKVDNKAMRIEVVLGAKAVPAPPAPKTLAARMSQPKSAANAKEKTKPKANGAAATTNGASKEQSTRGGRKAGRSGKPKKKTAEELDAEMMDYFGNEAAAAPATAQPVAAANGADAGMVDEVM</sequence>
<dbReference type="Proteomes" id="UP001281147">
    <property type="component" value="Unassembled WGS sequence"/>
</dbReference>
<comment type="caution">
    <text evidence="1">The sequence shown here is derived from an EMBL/GenBank/DDBJ whole genome shotgun (WGS) entry which is preliminary data.</text>
</comment>
<protein>
    <submittedName>
        <fullName evidence="1">RNA-binding RNA annealing protein</fullName>
    </submittedName>
</protein>
<evidence type="ECO:0000313" key="2">
    <source>
        <dbReference type="Proteomes" id="UP001281147"/>
    </source>
</evidence>
<dbReference type="EMBL" id="JAUTXU010000433">
    <property type="protein sequence ID" value="KAK3680685.1"/>
    <property type="molecule type" value="Genomic_DNA"/>
</dbReference>
<name>A0ACC3M9K7_9PEZI</name>
<gene>
    <name evidence="1" type="primary">YRA1_2</name>
    <name evidence="1" type="ORF">LTR37_021112</name>
</gene>
<proteinExistence type="predicted"/>
<accession>A0ACC3M9K7</accession>
<keyword evidence="2" id="KW-1185">Reference proteome</keyword>
<reference evidence="1" key="1">
    <citation type="submission" date="2023-07" db="EMBL/GenBank/DDBJ databases">
        <title>Black Yeasts Isolated from many extreme environments.</title>
        <authorList>
            <person name="Coleine C."/>
            <person name="Stajich J.E."/>
            <person name="Selbmann L."/>
        </authorList>
    </citation>
    <scope>NUCLEOTIDE SEQUENCE</scope>
    <source>
        <strain evidence="1">CCFEE 5714</strain>
    </source>
</reference>
<evidence type="ECO:0000313" key="1">
    <source>
        <dbReference type="EMBL" id="KAK3680685.1"/>
    </source>
</evidence>